<evidence type="ECO:0000256" key="1">
    <source>
        <dbReference type="ARBA" id="ARBA00004141"/>
    </source>
</evidence>
<dbReference type="PANTHER" id="PTHR48041">
    <property type="entry name" value="ABC TRANSPORTER G FAMILY MEMBER 28"/>
    <property type="match status" value="1"/>
</dbReference>
<dbReference type="FunFam" id="3.40.50.300:FF:000367">
    <property type="entry name" value="ABC transporter G family member 24"/>
    <property type="match status" value="1"/>
</dbReference>
<evidence type="ECO:0000313" key="15">
    <source>
        <dbReference type="Proteomes" id="UP000232323"/>
    </source>
</evidence>
<reference evidence="14 15" key="1">
    <citation type="submission" date="2017-08" db="EMBL/GenBank/DDBJ databases">
        <title>Acidophilic green algal genome provides insights into adaptation to an acidic environment.</title>
        <authorList>
            <person name="Hirooka S."/>
            <person name="Hirose Y."/>
            <person name="Kanesaki Y."/>
            <person name="Higuchi S."/>
            <person name="Fujiwara T."/>
            <person name="Onuma R."/>
            <person name="Era A."/>
            <person name="Ohbayashi R."/>
            <person name="Uzuka A."/>
            <person name="Nozaki H."/>
            <person name="Yoshikawa H."/>
            <person name="Miyagishima S.Y."/>
        </authorList>
    </citation>
    <scope>NUCLEOTIDE SEQUENCE [LARGE SCALE GENOMIC DNA]</scope>
    <source>
        <strain evidence="14 15">NIES-2499</strain>
    </source>
</reference>
<dbReference type="PROSITE" id="PS00211">
    <property type="entry name" value="ABC_TRANSPORTER_1"/>
    <property type="match status" value="1"/>
</dbReference>
<dbReference type="OrthoDB" id="540458at2759"/>
<feature type="transmembrane region" description="Helical" evidence="11">
    <location>
        <begin position="2071"/>
        <end position="2091"/>
    </location>
</feature>
<keyword evidence="4 11" id="KW-0812">Transmembrane</keyword>
<dbReference type="Gene3D" id="1.10.238.10">
    <property type="entry name" value="EF-hand"/>
    <property type="match status" value="1"/>
</dbReference>
<keyword evidence="8 11" id="KW-1133">Transmembrane helix</keyword>
<evidence type="ECO:0000313" key="14">
    <source>
        <dbReference type="EMBL" id="GAX77236.1"/>
    </source>
</evidence>
<feature type="transmembrane region" description="Helical" evidence="11">
    <location>
        <begin position="1874"/>
        <end position="1892"/>
    </location>
</feature>
<evidence type="ECO:0000259" key="13">
    <source>
        <dbReference type="PROSITE" id="PS50893"/>
    </source>
</evidence>
<evidence type="ECO:0008006" key="16">
    <source>
        <dbReference type="Google" id="ProtNLM"/>
    </source>
</evidence>
<dbReference type="GO" id="GO:0005524">
    <property type="term" value="F:ATP binding"/>
    <property type="evidence" value="ECO:0007669"/>
    <property type="project" value="UniProtKB-KW"/>
</dbReference>
<feature type="compositionally biased region" description="Polar residues" evidence="10">
    <location>
        <begin position="1674"/>
        <end position="1689"/>
    </location>
</feature>
<accession>A0A250X2F5</accession>
<organism evidence="14 15">
    <name type="scientific">Chlamydomonas eustigma</name>
    <dbReference type="NCBI Taxonomy" id="1157962"/>
    <lineage>
        <taxon>Eukaryota</taxon>
        <taxon>Viridiplantae</taxon>
        <taxon>Chlorophyta</taxon>
        <taxon>core chlorophytes</taxon>
        <taxon>Chlorophyceae</taxon>
        <taxon>CS clade</taxon>
        <taxon>Chlamydomonadales</taxon>
        <taxon>Chlamydomonadaceae</taxon>
        <taxon>Chlamydomonas</taxon>
    </lineage>
</organism>
<keyword evidence="15" id="KW-1185">Reference proteome</keyword>
<evidence type="ECO:0000256" key="4">
    <source>
        <dbReference type="ARBA" id="ARBA00022692"/>
    </source>
</evidence>
<dbReference type="InterPro" id="IPR003593">
    <property type="entry name" value="AAA+_ATPase"/>
</dbReference>
<comment type="similarity">
    <text evidence="2">Belongs to the ABC transporter superfamily. ABCG family. Eye pigment precursor importer (TC 3.A.1.204) subfamily.</text>
</comment>
<dbReference type="PROSITE" id="PS50222">
    <property type="entry name" value="EF_HAND_2"/>
    <property type="match status" value="1"/>
</dbReference>
<comment type="subcellular location">
    <subcellularLocation>
        <location evidence="1">Membrane</location>
        <topology evidence="1">Multi-pass membrane protein</topology>
    </subcellularLocation>
</comment>
<dbReference type="InterPro" id="IPR043926">
    <property type="entry name" value="ABCG_dom"/>
</dbReference>
<dbReference type="InterPro" id="IPR011992">
    <property type="entry name" value="EF-hand-dom_pair"/>
</dbReference>
<keyword evidence="9 11" id="KW-0472">Membrane</keyword>
<dbReference type="PANTHER" id="PTHR48041:SF91">
    <property type="entry name" value="ABC TRANSPORTER G FAMILY MEMBER 28"/>
    <property type="match status" value="1"/>
</dbReference>
<gene>
    <name evidence="14" type="ORF">CEUSTIGMA_g4682.t1</name>
</gene>
<dbReference type="InterPro" id="IPR027417">
    <property type="entry name" value="P-loop_NTPase"/>
</dbReference>
<keyword evidence="6" id="KW-0106">Calcium</keyword>
<keyword evidence="7" id="KW-0067">ATP-binding</keyword>
<dbReference type="Pfam" id="PF19055">
    <property type="entry name" value="ABC2_membrane_7"/>
    <property type="match status" value="2"/>
</dbReference>
<dbReference type="GO" id="GO:0016020">
    <property type="term" value="C:membrane"/>
    <property type="evidence" value="ECO:0007669"/>
    <property type="project" value="UniProtKB-SubCell"/>
</dbReference>
<dbReference type="GO" id="GO:0016887">
    <property type="term" value="F:ATP hydrolysis activity"/>
    <property type="evidence" value="ECO:0007669"/>
    <property type="project" value="InterPro"/>
</dbReference>
<dbReference type="Pfam" id="PF13202">
    <property type="entry name" value="EF-hand_5"/>
    <property type="match status" value="1"/>
</dbReference>
<feature type="transmembrane region" description="Helical" evidence="11">
    <location>
        <begin position="1945"/>
        <end position="1962"/>
    </location>
</feature>
<dbReference type="Proteomes" id="UP000232323">
    <property type="component" value="Unassembled WGS sequence"/>
</dbReference>
<evidence type="ECO:0000256" key="6">
    <source>
        <dbReference type="ARBA" id="ARBA00022837"/>
    </source>
</evidence>
<dbReference type="InterPro" id="IPR018247">
    <property type="entry name" value="EF_Hand_1_Ca_BS"/>
</dbReference>
<dbReference type="InterPro" id="IPR003439">
    <property type="entry name" value="ABC_transporter-like_ATP-bd"/>
</dbReference>
<protein>
    <recommendedName>
        <fullName evidence="16">ABC transporter domain-containing protein</fullName>
    </recommendedName>
</protein>
<keyword evidence="5" id="KW-0547">Nucleotide-binding</keyword>
<dbReference type="SMART" id="SM00054">
    <property type="entry name" value="EFh"/>
    <property type="match status" value="2"/>
</dbReference>
<evidence type="ECO:0000256" key="5">
    <source>
        <dbReference type="ARBA" id="ARBA00022741"/>
    </source>
</evidence>
<keyword evidence="3" id="KW-0813">Transport</keyword>
<evidence type="ECO:0000256" key="7">
    <source>
        <dbReference type="ARBA" id="ARBA00022840"/>
    </source>
</evidence>
<dbReference type="InterPro" id="IPR017871">
    <property type="entry name" value="ABC_transporter-like_CS"/>
</dbReference>
<evidence type="ECO:0000259" key="12">
    <source>
        <dbReference type="PROSITE" id="PS50222"/>
    </source>
</evidence>
<dbReference type="SUPFAM" id="SSF47473">
    <property type="entry name" value="EF-hand"/>
    <property type="match status" value="1"/>
</dbReference>
<feature type="domain" description="EF-hand" evidence="12">
    <location>
        <begin position="1524"/>
        <end position="1559"/>
    </location>
</feature>
<dbReference type="SUPFAM" id="SSF52540">
    <property type="entry name" value="P-loop containing nucleoside triphosphate hydrolases"/>
    <property type="match status" value="1"/>
</dbReference>
<dbReference type="GO" id="GO:0005509">
    <property type="term" value="F:calcium ion binding"/>
    <property type="evidence" value="ECO:0007669"/>
    <property type="project" value="InterPro"/>
</dbReference>
<dbReference type="PROSITE" id="PS50893">
    <property type="entry name" value="ABC_TRANSPORTER_2"/>
    <property type="match status" value="1"/>
</dbReference>
<feature type="region of interest" description="Disordered" evidence="10">
    <location>
        <begin position="1662"/>
        <end position="1700"/>
    </location>
</feature>
<evidence type="ECO:0000256" key="9">
    <source>
        <dbReference type="ARBA" id="ARBA00023136"/>
    </source>
</evidence>
<proteinExistence type="inferred from homology"/>
<dbReference type="Pfam" id="PF00005">
    <property type="entry name" value="ABC_tran"/>
    <property type="match status" value="1"/>
</dbReference>
<evidence type="ECO:0000256" key="11">
    <source>
        <dbReference type="SAM" id="Phobius"/>
    </source>
</evidence>
<evidence type="ECO:0000256" key="8">
    <source>
        <dbReference type="ARBA" id="ARBA00022989"/>
    </source>
</evidence>
<dbReference type="Gene3D" id="3.40.50.300">
    <property type="entry name" value="P-loop containing nucleotide triphosphate hydrolases"/>
    <property type="match status" value="1"/>
</dbReference>
<evidence type="ECO:0000256" key="3">
    <source>
        <dbReference type="ARBA" id="ARBA00022448"/>
    </source>
</evidence>
<dbReference type="InterPro" id="IPR050352">
    <property type="entry name" value="ABCG_transporters"/>
</dbReference>
<dbReference type="SMART" id="SM00382">
    <property type="entry name" value="AAA"/>
    <property type="match status" value="1"/>
</dbReference>
<sequence>MMITHTIRDDAGSSRLLRQFGPDPSTPLQAAFDTAPLQTNWWSLPQQQLCISDQHCGPGLFCYHPANSDPFTFASCRPCATACMYCTSSSIQLFSQYLPACLSCQCSYLPWLGAKTQLPLPSSTKLYWEPCNTTQQCNAPSLTAHKLATSAYDTTPPGTPAPTLPYEAFTPVRLFCSTSAQALSAAFLNPSPHQSNLVINGDGTCVSCINDCQNDEDSAEGDCTVSCGLPPLTLFPQLQLPQPQILQMSSFWAVQALLDAQALFASATWPSPNPSTPVHLNATQLGLQAVTQSQFPALLSRAGMQRQTSNTALAFTHMDINGDGLIDTLEFVMSSFLKQDQYGLYCSSASPLDTADAGCLCNAGPPDLLAEGVAPEDMGPLQLQVALTPGGLPLSTGSTVLDEAALPQCGQGLRCSRRALEGLRPLLYRKGFPIYFGICVPCMLGERCHPGQREQNSAQVSACLDLQGKASTSAIAYELSNNRDDNTANVPEIGLYDLFNQNLTGNTMVVPGTNVSVSYLPPASGNVTGNSAISASDVSMLCYNFQPCPRGSYCADPSQQERCTTGGYCSLGSLSPRGCDLDYILNNASSQSLLPSSEFVIQTTVYEKLPMGGNTCPAGSGDPFTSCPAGSYCPSPDETIPCPRGYWCGSGSVQPRKCGILMACGQAGQTEPLTEWWAFFTLLAMTALLPGIVWAANRRSRRIQEALRREDAAYAFLSSIGFSLLDGGKALGAVQGAGQACNVQQVILQPGLPGGHVLQHHFEIETPPIPNASHVHMHGVRAGGRNGVEEVSVHSHDLREASINLNPGRGINRGRRGNLQEPAGSLMVVEAHQLIRNNNNQIMESRVSYSSESPSLQEDIPLLLSDGNSSFSAHAAAAGQNGRALSPQANDMRAICSQSKNSSLVVPEEQAAYGPIRPRTSIEFHSVGLVLKSGQRVLSGVTGSFLHSQMHAVLGPSGSGKTTFLSVLTGKASYGVMEGRVGLALDPTDQGAGARSSYTIHELRNIAGFVPQDDIVHENMTVRENLEFSASLRLPRRTEPASRAIVVRGVLQLLGLSHVQFVIVGSPETRGISGGQRKRVNIGVELVSRPSVLFLDEPTSGLDAAVSHDIISTLKEITQTGLMCLMVVHQPRFSIFEMFDSVLLLGVGGKTVYMGPADKAMVYFQFLGFEPPLHENPADFFLDTISGHVSRGEDEDFITSELFGLWEGLKVRWQKHLQVAAEICNGGLHHAVPDQAVPLGSGFSGEDVWRVLARLRGEIYVAGPQLRAAARPSAAGILVDTKNEMTLELSGLRAQSGKTPLLDVICQLSLESAAAQGGHASESSHGPVTLSTSFSSKRYAPTPLQRMVQLASSSSLVERIDSSSSLKQREVPVTEHHAHAASYVQLVNMNGSLFPGAGTSKSRSKLPSMEALPSVESSAVSLPDIKNAPILEDIPWSPSADRGVWQGIIVTPEIQAAAAAAAPIPSVLESQRLPGDSADQQNLIHSRGQPPILAREMSLASKAVQYRQQAVRHLARGRVPWRPVDLQAIHDRFTAMDSDGNGELSLNEFIRFWEGLRGAIHSDAVYERLLEDCIADFNISANRPIRRREFMLAIKTKLLMESLDEESLAAVPTLRLGATRRDIIRKIMEHQKISDENAQLAAGQSHQNSGVLAGHLFPFLKQPSGDKHDARNKVVSQAAESATPNQRSAEGSEGGKGLNNEHYSVARESDRLLGGALEDSSVIGQSRIATMTAGDPQRSRLMTNGNAHAPSAARDEVEIMDDMSERLVLAASEESKLRVGRSYYVNLAMSQVWDKIIAWLADSKGVVFGEPTGGRALPALHSQIWLIWQRSTRKAFNSWDLLLLDIALLTLLSICLGASQGFSPDIGGVVSRMTIALLGFSLFCCVPGLRTFGTERLIFLQREGPAGLSTCGYVCGRVLWDTTLLALWPAIFGGLYYMLTTFRGMMAGLVLVLVFGGILNGLTPNLGDVQRHGQWYLEMLIDLGYGRWALEALLIASVVPTDRANAFIVPSYLSQMGYCGYGSFGDVLASLSNPNEQPSASAVMQGKQLKSIYNDPQEVENQCASHLIMDLIMLFLLGSAWRAATYILLAVKVAKN</sequence>
<name>A0A250X2F5_9CHLO</name>
<comment type="caution">
    <text evidence="14">The sequence shown here is derived from an EMBL/GenBank/DDBJ whole genome shotgun (WGS) entry which is preliminary data.</text>
</comment>
<dbReference type="EMBL" id="BEGY01000023">
    <property type="protein sequence ID" value="GAX77236.1"/>
    <property type="molecule type" value="Genomic_DNA"/>
</dbReference>
<feature type="transmembrane region" description="Helical" evidence="11">
    <location>
        <begin position="1918"/>
        <end position="1939"/>
    </location>
</feature>
<feature type="domain" description="ABC transporter" evidence="13">
    <location>
        <begin position="922"/>
        <end position="1172"/>
    </location>
</feature>
<dbReference type="GO" id="GO:0140359">
    <property type="term" value="F:ABC-type transporter activity"/>
    <property type="evidence" value="ECO:0007669"/>
    <property type="project" value="InterPro"/>
</dbReference>
<evidence type="ECO:0000256" key="2">
    <source>
        <dbReference type="ARBA" id="ARBA00005814"/>
    </source>
</evidence>
<dbReference type="InterPro" id="IPR002048">
    <property type="entry name" value="EF_hand_dom"/>
</dbReference>
<feature type="transmembrane region" description="Helical" evidence="11">
    <location>
        <begin position="1841"/>
        <end position="1862"/>
    </location>
</feature>
<dbReference type="PROSITE" id="PS00018">
    <property type="entry name" value="EF_HAND_1"/>
    <property type="match status" value="2"/>
</dbReference>
<evidence type="ECO:0000256" key="10">
    <source>
        <dbReference type="SAM" id="MobiDB-lite"/>
    </source>
</evidence>